<feature type="compositionally biased region" description="Acidic residues" evidence="1">
    <location>
        <begin position="181"/>
        <end position="203"/>
    </location>
</feature>
<sequence length="314" mass="35002">MRTLLQEWLGHTVQIDQTGDKETAGLLVNVQSDYATLFTEGMQLVHYPFKLMKSIKTNIAELATSVPAMGEQYPGTFQELLENALLHRMVKVENGKKSCMGLLASVTETHAQIIISHQKMIYYPIEQIKNISPVTLLKKEVKPEEVPEGTQETASNEADHAVETTPNQTIAVAAEAVIEETEAESAEDSMNESESAESDEPNETESTTESFAVAEETLVDEVHTSSDVETSWSGDGPIVSDETDAGVEVDDVMDVDREDKDDKDDSSVLATHKNPINISTADFTPDHLYSQNFPSLYLFKKREKKKRRFYHVDE</sequence>
<reference evidence="2 3" key="1">
    <citation type="submission" date="2021-01" db="EMBL/GenBank/DDBJ databases">
        <title>Tumebacillus sp. strain ITR2 16S ribosomal RNA gene Genome sequencing and assembly.</title>
        <authorList>
            <person name="Kang M."/>
        </authorList>
    </citation>
    <scope>NUCLEOTIDE SEQUENCE [LARGE SCALE GENOMIC DNA]</scope>
    <source>
        <strain evidence="2 3">ITR2</strain>
    </source>
</reference>
<dbReference type="EMBL" id="JAEQNB010000005">
    <property type="protein sequence ID" value="MBL0388266.1"/>
    <property type="molecule type" value="Genomic_DNA"/>
</dbReference>
<dbReference type="Proteomes" id="UP000602284">
    <property type="component" value="Unassembled WGS sequence"/>
</dbReference>
<organism evidence="2 3">
    <name type="scientific">Tumebacillus amylolyticus</name>
    <dbReference type="NCBI Taxonomy" id="2801339"/>
    <lineage>
        <taxon>Bacteria</taxon>
        <taxon>Bacillati</taxon>
        <taxon>Bacillota</taxon>
        <taxon>Bacilli</taxon>
        <taxon>Bacillales</taxon>
        <taxon>Alicyclobacillaceae</taxon>
        <taxon>Tumebacillus</taxon>
    </lineage>
</organism>
<feature type="region of interest" description="Disordered" evidence="1">
    <location>
        <begin position="221"/>
        <end position="270"/>
    </location>
</feature>
<protein>
    <recommendedName>
        <fullName evidence="4">DUF2642 domain-containing protein</fullName>
    </recommendedName>
</protein>
<evidence type="ECO:0000313" key="2">
    <source>
        <dbReference type="EMBL" id="MBL0388266.1"/>
    </source>
</evidence>
<comment type="caution">
    <text evidence="2">The sequence shown here is derived from an EMBL/GenBank/DDBJ whole genome shotgun (WGS) entry which is preliminary data.</text>
</comment>
<feature type="compositionally biased region" description="Acidic residues" evidence="1">
    <location>
        <begin position="241"/>
        <end position="253"/>
    </location>
</feature>
<evidence type="ECO:0008006" key="4">
    <source>
        <dbReference type="Google" id="ProtNLM"/>
    </source>
</evidence>
<evidence type="ECO:0000256" key="1">
    <source>
        <dbReference type="SAM" id="MobiDB-lite"/>
    </source>
</evidence>
<proteinExistence type="predicted"/>
<keyword evidence="3" id="KW-1185">Reference proteome</keyword>
<feature type="region of interest" description="Disordered" evidence="1">
    <location>
        <begin position="142"/>
        <end position="167"/>
    </location>
</feature>
<evidence type="ECO:0000313" key="3">
    <source>
        <dbReference type="Proteomes" id="UP000602284"/>
    </source>
</evidence>
<feature type="compositionally biased region" description="Basic and acidic residues" evidence="1">
    <location>
        <begin position="254"/>
        <end position="266"/>
    </location>
</feature>
<feature type="region of interest" description="Disordered" evidence="1">
    <location>
        <begin position="181"/>
        <end position="209"/>
    </location>
</feature>
<name>A0ABS1JDC7_9BACL</name>
<dbReference type="RefSeq" id="WP_201637050.1">
    <property type="nucleotide sequence ID" value="NZ_JAEQNB010000005.1"/>
</dbReference>
<gene>
    <name evidence="2" type="ORF">JJB07_16755</name>
</gene>
<accession>A0ABS1JDC7</accession>